<dbReference type="AlphaFoldDB" id="A0ABD0LB68"/>
<keyword evidence="8" id="KW-0472">Membrane</keyword>
<evidence type="ECO:0000256" key="8">
    <source>
        <dbReference type="ARBA" id="ARBA00023136"/>
    </source>
</evidence>
<dbReference type="InterPro" id="IPR035897">
    <property type="entry name" value="Toll_tir_struct_dom_sf"/>
</dbReference>
<evidence type="ECO:0000259" key="11">
    <source>
        <dbReference type="PROSITE" id="PS50104"/>
    </source>
</evidence>
<evidence type="ECO:0000313" key="12">
    <source>
        <dbReference type="EMBL" id="KAK7496498.1"/>
    </source>
</evidence>
<dbReference type="PROSITE" id="PS51450">
    <property type="entry name" value="LRR"/>
    <property type="match status" value="1"/>
</dbReference>
<protein>
    <recommendedName>
        <fullName evidence="11">TIR domain-containing protein</fullName>
    </recommendedName>
</protein>
<dbReference type="InterPro" id="IPR003591">
    <property type="entry name" value="Leu-rich_rpt_typical-subtyp"/>
</dbReference>
<feature type="domain" description="TIR" evidence="11">
    <location>
        <begin position="542"/>
        <end position="679"/>
    </location>
</feature>
<comment type="subcellular location">
    <subcellularLocation>
        <location evidence="1">Membrane</location>
        <topology evidence="1">Single-pass type I membrane protein</topology>
    </subcellularLocation>
</comment>
<dbReference type="SUPFAM" id="SSF52200">
    <property type="entry name" value="Toll/Interleukin receptor TIR domain"/>
    <property type="match status" value="1"/>
</dbReference>
<dbReference type="PROSITE" id="PS50104">
    <property type="entry name" value="TIR"/>
    <property type="match status" value="1"/>
</dbReference>
<evidence type="ECO:0000256" key="2">
    <source>
        <dbReference type="ARBA" id="ARBA00009634"/>
    </source>
</evidence>
<dbReference type="InterPro" id="IPR032675">
    <property type="entry name" value="LRR_dom_sf"/>
</dbReference>
<dbReference type="Pfam" id="PF13676">
    <property type="entry name" value="TIR_2"/>
    <property type="match status" value="1"/>
</dbReference>
<dbReference type="InterPro" id="IPR001611">
    <property type="entry name" value="Leu-rich_rpt"/>
</dbReference>
<evidence type="ECO:0000256" key="4">
    <source>
        <dbReference type="ARBA" id="ARBA00022692"/>
    </source>
</evidence>
<keyword evidence="6" id="KW-0677">Repeat</keyword>
<comment type="similarity">
    <text evidence="2">Belongs to the Toll-like receptor family.</text>
</comment>
<dbReference type="Gene3D" id="3.80.10.10">
    <property type="entry name" value="Ribonuclease Inhibitor"/>
    <property type="match status" value="2"/>
</dbReference>
<reference evidence="12 13" key="1">
    <citation type="journal article" date="2023" name="Sci. Data">
        <title>Genome assembly of the Korean intertidal mud-creeper Batillaria attramentaria.</title>
        <authorList>
            <person name="Patra A.K."/>
            <person name="Ho P.T."/>
            <person name="Jun S."/>
            <person name="Lee S.J."/>
            <person name="Kim Y."/>
            <person name="Won Y.J."/>
        </authorList>
    </citation>
    <scope>NUCLEOTIDE SEQUENCE [LARGE SCALE GENOMIC DNA]</scope>
    <source>
        <strain evidence="12">Wonlab-2016</strain>
    </source>
</reference>
<comment type="caution">
    <text evidence="12">The sequence shown here is derived from an EMBL/GenBank/DDBJ whole genome shotgun (WGS) entry which is preliminary data.</text>
</comment>
<dbReference type="InterPro" id="IPR000157">
    <property type="entry name" value="TIR_dom"/>
</dbReference>
<sequence length="695" mass="78839">MLLTAVLCVTGYQNRECMQCECGDPFKCTPGSGCCFYFDSEQLHPLHVVVNCSRPDKAFIIDTGKNDTDDGSSCTGLRLDHKHSCLTDFPHNYCDFNTTRAVILSMNSLTEFRSLACLPRLGLLDLSYNALTSVPRDAFLGLTSLRDVYLDHNHISYIHPHAFHANLTELNVFSIKYNLLVTVEGSWALALRYPFCVFYFSHNRIAKFTNQRHWTVNFSEEYGPGFVSFSYNRFVESPSADLGQYGIKNLMQMVKFMKWGFDFRNNPFHCDCKFYDIVSFAEEFLSVIERDYFQVTCASPPKFKGVLVYRVPLDELVCNVTKHCPPACECQDRPHHHDIYVNCSARGLKQLPHVMPDGRLTLEMSGNSLQRLPPRDYLSRALHVDLSHNSLKRIDEGAPRLLKNVKHLDVRHNALRSLPPTLQAVSPDALLMDLHTLECTCDLAWFPAWIQLATSSESSRVSCTTGDGRAVRMMNATQDDLGCNMNPPDVSHYHLSLISLAMVLLLAGTLLAMFRHEVLVLARHLTPHGKQHKLYQSLLHPPRYDVFISSAIDSDTDTAWVREVLLQALEKRSLTCYWPRRDCLPGRVEMDEATKRLQDSVSALIILSPDYLTSPSCLFQFSQAYNRMVVHGHGRLMVLVLRSVRRRDVLEPRLRAMLTLRMFHSATRPGHLTDVIDKLAPATDSEEMALTGAVA</sequence>
<evidence type="ECO:0000256" key="10">
    <source>
        <dbReference type="ARBA" id="ARBA00023180"/>
    </source>
</evidence>
<accession>A0ABD0LB68</accession>
<dbReference type="Gene3D" id="3.40.50.10140">
    <property type="entry name" value="Toll/interleukin-1 receptor homology (TIR) domain"/>
    <property type="match status" value="1"/>
</dbReference>
<keyword evidence="5" id="KW-0732">Signal</keyword>
<evidence type="ECO:0000256" key="3">
    <source>
        <dbReference type="ARBA" id="ARBA00022614"/>
    </source>
</evidence>
<dbReference type="SMART" id="SM00082">
    <property type="entry name" value="LRRCT"/>
    <property type="match status" value="2"/>
</dbReference>
<dbReference type="PANTHER" id="PTHR24365">
    <property type="entry name" value="TOLL-LIKE RECEPTOR"/>
    <property type="match status" value="1"/>
</dbReference>
<evidence type="ECO:0000313" key="13">
    <source>
        <dbReference type="Proteomes" id="UP001519460"/>
    </source>
</evidence>
<keyword evidence="3" id="KW-0433">Leucine-rich repeat</keyword>
<dbReference type="PANTHER" id="PTHR24365:SF541">
    <property type="entry name" value="PROTEIN TOLL-RELATED"/>
    <property type="match status" value="1"/>
</dbReference>
<gene>
    <name evidence="12" type="ORF">BaRGS_00012150</name>
</gene>
<evidence type="ECO:0000256" key="7">
    <source>
        <dbReference type="ARBA" id="ARBA00022989"/>
    </source>
</evidence>
<dbReference type="SMART" id="SM00369">
    <property type="entry name" value="LRR_TYP"/>
    <property type="match status" value="4"/>
</dbReference>
<dbReference type="SUPFAM" id="SSF52058">
    <property type="entry name" value="L domain-like"/>
    <property type="match status" value="2"/>
</dbReference>
<evidence type="ECO:0000256" key="6">
    <source>
        <dbReference type="ARBA" id="ARBA00022737"/>
    </source>
</evidence>
<keyword evidence="10" id="KW-0325">Glycoprotein</keyword>
<keyword evidence="13" id="KW-1185">Reference proteome</keyword>
<dbReference type="EMBL" id="JACVVK020000066">
    <property type="protein sequence ID" value="KAK7496498.1"/>
    <property type="molecule type" value="Genomic_DNA"/>
</dbReference>
<evidence type="ECO:0000256" key="1">
    <source>
        <dbReference type="ARBA" id="ARBA00004479"/>
    </source>
</evidence>
<name>A0ABD0LB68_9CAEN</name>
<keyword evidence="7" id="KW-1133">Transmembrane helix</keyword>
<dbReference type="InterPro" id="IPR000483">
    <property type="entry name" value="Cys-rich_flank_reg_C"/>
</dbReference>
<keyword evidence="9" id="KW-0675">Receptor</keyword>
<dbReference type="GO" id="GO:0016020">
    <property type="term" value="C:membrane"/>
    <property type="evidence" value="ECO:0007669"/>
    <property type="project" value="UniProtKB-SubCell"/>
</dbReference>
<evidence type="ECO:0000256" key="5">
    <source>
        <dbReference type="ARBA" id="ARBA00022729"/>
    </source>
</evidence>
<dbReference type="Proteomes" id="UP001519460">
    <property type="component" value="Unassembled WGS sequence"/>
</dbReference>
<proteinExistence type="inferred from homology"/>
<evidence type="ECO:0000256" key="9">
    <source>
        <dbReference type="ARBA" id="ARBA00023170"/>
    </source>
</evidence>
<organism evidence="12 13">
    <name type="scientific">Batillaria attramentaria</name>
    <dbReference type="NCBI Taxonomy" id="370345"/>
    <lineage>
        <taxon>Eukaryota</taxon>
        <taxon>Metazoa</taxon>
        <taxon>Spiralia</taxon>
        <taxon>Lophotrochozoa</taxon>
        <taxon>Mollusca</taxon>
        <taxon>Gastropoda</taxon>
        <taxon>Caenogastropoda</taxon>
        <taxon>Sorbeoconcha</taxon>
        <taxon>Cerithioidea</taxon>
        <taxon>Batillariidae</taxon>
        <taxon>Batillaria</taxon>
    </lineage>
</organism>
<keyword evidence="4" id="KW-0812">Transmembrane</keyword>
<dbReference type="Pfam" id="PF13855">
    <property type="entry name" value="LRR_8"/>
    <property type="match status" value="1"/>
</dbReference>